<feature type="compositionally biased region" description="Polar residues" evidence="1">
    <location>
        <begin position="1"/>
        <end position="16"/>
    </location>
</feature>
<proteinExistence type="predicted"/>
<dbReference type="Proteomes" id="UP000515312">
    <property type="component" value="Chromosome"/>
</dbReference>
<reference evidence="2 3" key="1">
    <citation type="submission" date="2020-08" db="EMBL/GenBank/DDBJ databases">
        <title>Edaphobacter telluris sp. nov. and Acidobacterium dinghuensis sp. nov., two acidobacteria isolated from forest soil.</title>
        <authorList>
            <person name="Fu J."/>
            <person name="Qiu L."/>
        </authorList>
    </citation>
    <scope>NUCLEOTIDE SEQUENCE [LARGE SCALE GENOMIC DNA]</scope>
    <source>
        <strain evidence="2">4Y35</strain>
    </source>
</reference>
<protein>
    <submittedName>
        <fullName evidence="2">Uncharacterized protein</fullName>
    </submittedName>
</protein>
<dbReference type="RefSeq" id="WP_186743373.1">
    <property type="nucleotide sequence ID" value="NZ_CP060394.1"/>
</dbReference>
<dbReference type="AlphaFoldDB" id="A0A7G8BIP8"/>
<evidence type="ECO:0000313" key="3">
    <source>
        <dbReference type="Proteomes" id="UP000515312"/>
    </source>
</evidence>
<dbReference type="EMBL" id="CP060394">
    <property type="protein sequence ID" value="QNI32418.1"/>
    <property type="molecule type" value="Genomic_DNA"/>
</dbReference>
<feature type="region of interest" description="Disordered" evidence="1">
    <location>
        <begin position="1"/>
        <end position="52"/>
    </location>
</feature>
<sequence>MNNPNEQLNEQESESLFGQAEPEIEFEMNAGFASRSITGGKGPGVVSEGESE</sequence>
<keyword evidence="3" id="KW-1185">Reference proteome</keyword>
<name>A0A7G8BIP8_9BACT</name>
<evidence type="ECO:0000256" key="1">
    <source>
        <dbReference type="SAM" id="MobiDB-lite"/>
    </source>
</evidence>
<organism evidence="2 3">
    <name type="scientific">Alloacidobacterium dinghuense</name>
    <dbReference type="NCBI Taxonomy" id="2763107"/>
    <lineage>
        <taxon>Bacteria</taxon>
        <taxon>Pseudomonadati</taxon>
        <taxon>Acidobacteriota</taxon>
        <taxon>Terriglobia</taxon>
        <taxon>Terriglobales</taxon>
        <taxon>Acidobacteriaceae</taxon>
        <taxon>Alloacidobacterium</taxon>
    </lineage>
</organism>
<dbReference type="KEGG" id="adin:H7849_26165"/>
<accession>A0A7G8BIP8</accession>
<gene>
    <name evidence="2" type="ORF">H7849_26165</name>
</gene>
<evidence type="ECO:0000313" key="2">
    <source>
        <dbReference type="EMBL" id="QNI32418.1"/>
    </source>
</evidence>